<dbReference type="EMBL" id="JAOPJF010000025">
    <property type="protein sequence ID" value="KAK1145266.1"/>
    <property type="molecule type" value="Genomic_DNA"/>
</dbReference>
<evidence type="ECO:0000313" key="1">
    <source>
        <dbReference type="EMBL" id="KAK1145266.1"/>
    </source>
</evidence>
<dbReference type="Proteomes" id="UP001177260">
    <property type="component" value="Unassembled WGS sequence"/>
</dbReference>
<comment type="caution">
    <text evidence="1">The sequence shown here is derived from an EMBL/GenBank/DDBJ whole genome shotgun (WGS) entry which is preliminary data.</text>
</comment>
<protein>
    <submittedName>
        <fullName evidence="1">Uncharacterized protein</fullName>
    </submittedName>
</protein>
<gene>
    <name evidence="1" type="ORF">N8T08_004419</name>
</gene>
<evidence type="ECO:0000313" key="2">
    <source>
        <dbReference type="Proteomes" id="UP001177260"/>
    </source>
</evidence>
<reference evidence="1 2" key="1">
    <citation type="journal article" date="2023" name="ACS Omega">
        <title>Identification of the Neoaspergillic Acid Biosynthesis Gene Cluster by Establishing an In Vitro CRISPR-Ribonucleoprotein Genetic System in Aspergillus melleus.</title>
        <authorList>
            <person name="Yuan B."/>
            <person name="Grau M.F."/>
            <person name="Murata R.M."/>
            <person name="Torok T."/>
            <person name="Venkateswaran K."/>
            <person name="Stajich J.E."/>
            <person name="Wang C.C.C."/>
        </authorList>
    </citation>
    <scope>NUCLEOTIDE SEQUENCE [LARGE SCALE GENOMIC DNA]</scope>
    <source>
        <strain evidence="1 2">IMV 1140</strain>
    </source>
</reference>
<organism evidence="1 2">
    <name type="scientific">Aspergillus melleus</name>
    <dbReference type="NCBI Taxonomy" id="138277"/>
    <lineage>
        <taxon>Eukaryota</taxon>
        <taxon>Fungi</taxon>
        <taxon>Dikarya</taxon>
        <taxon>Ascomycota</taxon>
        <taxon>Pezizomycotina</taxon>
        <taxon>Eurotiomycetes</taxon>
        <taxon>Eurotiomycetidae</taxon>
        <taxon>Eurotiales</taxon>
        <taxon>Aspergillaceae</taxon>
        <taxon>Aspergillus</taxon>
        <taxon>Aspergillus subgen. Circumdati</taxon>
    </lineage>
</organism>
<keyword evidence="2" id="KW-1185">Reference proteome</keyword>
<accession>A0ACC3B4Y3</accession>
<name>A0ACC3B4Y3_9EURO</name>
<proteinExistence type="predicted"/>
<sequence length="274" mass="30205">MSPKRVRKNGSTDQRQNRNPPSPPSSAKNDPGTDDHPAPVPEASAEAPPGPITSPRTTESTVSWDEDEEVPPADVMGISEPSMGRDQRDSDDFISTGGGGYNALKSYKGQVYSGMAVGGSHTWTYEPGTWKETKEEPDLWKIEYRTNKRRAKNAPQGSGAPVGTEYHWFIVGHQYVKKVDANTYETSLSGSKYKLAYKSAGSNSWSVPTVKKQREREVELLDDAKQRVQGLPPVLASERVKVEKHEKGQQKLDSMFGSMGTNSKKRKIGDHEKG</sequence>